<keyword evidence="5" id="KW-1185">Reference proteome</keyword>
<dbReference type="SUPFAM" id="SSF52058">
    <property type="entry name" value="L domain-like"/>
    <property type="match status" value="1"/>
</dbReference>
<sequence length="1157" mass="132365">MCTLGLELSLFEGTNTIEEANDRLYSSVDKLKDYCLLLDTDEDGIVTMHDLTRDVARKIASMEGHFLSKGYGDEFKEWPTKEILEKCTTISLDEINIPNLPEELGSPELQMFELYSKDKTLEIPPHFFKEMKQLKVLDLTNLCIPSLPPSVQSLSSLQTLRLDQCELRDLGIVGELRSLEILSLIFSKFKQLPKEIGQLTRLRLLDLRNCPELEVIHPNVISSLTRLEELNMNNSFNKWKTEEANNNISLGSNASLSELKHLSNLTTLGINIKAAGQLPFNFFNFFYDKLNHFKIFIGDVWDWDAEYATSKTLKLKLSQTNQWDQGLQTILNRCEDLSLDVFDGVNNIVYQLDMDGFQRLKKLHVQNNPEISHIVQSNIGYTWIHFHAPFPVLEELSLLNLISLESVCSVQLAVDSFKKLKIIKVKNCPKLKNLFSCSMLGHELFELEKIEVEDCKRMKEIVEGKEEQLVDDPIKFLGLRSLTLQSLPELISFSSNHSPLVASTSRNPMQLFNDKIVFPKLKDLILSSIPLNELWDGQLSTRLCWIQNLTSLTVEGCDGLTFLCSSFMSMNLFVQLKRLKVRRCQNMVEIISTEEYGAVKNISYMFPKLETLVLEALGKLETFCASASHIEFPCLQGLIIKECSKLGPLIIDPRRRQNVIDTARHHLFDEKVGFPRLEYLVIQGLHKLTTVWHIQLAPDSFCKLTNIQVISCSSLLHILVPGILKSLHSLKELYVEDCESVEAVFKVEGTSGGDHDQSEIFIFRNLVDVNILNCKSLKNVFPAPVARLLEKLEFLWIENCEILEQIVAEEEVGLLSNFMFPRATSLILYFLPQLRSFHPRKHTSNWPSLSELRIVGCDKLEILADEYSSFQQQQHEDDSKQQKGSFSNLENLYMTLDLHVPLEFYKINDLSLNCTSNTSSADLSVFLQKFHKLKTLELFFGDMEEIFMNEELLDGEEPHVFVHLKSLKIHGMDNLIQVWKDNSNLPGPVFPNLEILKVKKCGRLKNIVPSSTSFCNLVQLEVLECHGLKHLITCSVAKSFHQLQSIIVEDCQRMLEIVASSDDNENIDDADANKIIFSRLKDLKFCNLPNLKGFCSRNYNVKFPFLTTWSATNCIEMKISIDGVLQNDSKHGVVPQITQKEEQGEHDDNDDDFEKWW</sequence>
<dbReference type="InterPro" id="IPR018247">
    <property type="entry name" value="EF_Hand_1_Ca_BS"/>
</dbReference>
<name>A0A8K0MJR8_9ROSA</name>
<dbReference type="InterPro" id="IPR050905">
    <property type="entry name" value="Plant_NBS-LRR"/>
</dbReference>
<dbReference type="AlphaFoldDB" id="A0A8K0MJR8"/>
<evidence type="ECO:0000313" key="4">
    <source>
        <dbReference type="EMBL" id="KAF3448145.1"/>
    </source>
</evidence>
<feature type="domain" description="Disease resistance protein At4g27190-like leucine-rich repeats" evidence="3">
    <location>
        <begin position="1012"/>
        <end position="1117"/>
    </location>
</feature>
<evidence type="ECO:0000259" key="3">
    <source>
        <dbReference type="Pfam" id="PF23247"/>
    </source>
</evidence>
<dbReference type="Gene3D" id="3.80.10.10">
    <property type="entry name" value="Ribonuclease Inhibitor"/>
    <property type="match status" value="5"/>
</dbReference>
<dbReference type="OrthoDB" id="1165828at2759"/>
<comment type="caution">
    <text evidence="4">The sequence shown here is derived from an EMBL/GenBank/DDBJ whole genome shotgun (WGS) entry which is preliminary data.</text>
</comment>
<dbReference type="InterPro" id="IPR032675">
    <property type="entry name" value="LRR_dom_sf"/>
</dbReference>
<feature type="domain" description="Disease resistance protein At4g27190-like leucine-rich repeats" evidence="3">
    <location>
        <begin position="755"/>
        <end position="801"/>
    </location>
</feature>
<dbReference type="PANTHER" id="PTHR33463:SF198">
    <property type="entry name" value="RPP4C3"/>
    <property type="match status" value="1"/>
</dbReference>
<gene>
    <name evidence="4" type="ORF">FNV43_RR08856</name>
</gene>
<organism evidence="4 5">
    <name type="scientific">Rhamnella rubrinervis</name>
    <dbReference type="NCBI Taxonomy" id="2594499"/>
    <lineage>
        <taxon>Eukaryota</taxon>
        <taxon>Viridiplantae</taxon>
        <taxon>Streptophyta</taxon>
        <taxon>Embryophyta</taxon>
        <taxon>Tracheophyta</taxon>
        <taxon>Spermatophyta</taxon>
        <taxon>Magnoliopsida</taxon>
        <taxon>eudicotyledons</taxon>
        <taxon>Gunneridae</taxon>
        <taxon>Pentapetalae</taxon>
        <taxon>rosids</taxon>
        <taxon>fabids</taxon>
        <taxon>Rosales</taxon>
        <taxon>Rhamnaceae</taxon>
        <taxon>rhamnoid group</taxon>
        <taxon>Rhamneae</taxon>
        <taxon>Rhamnella</taxon>
    </lineage>
</organism>
<proteinExistence type="predicted"/>
<protein>
    <recommendedName>
        <fullName evidence="3">Disease resistance protein At4g27190-like leucine-rich repeats domain-containing protein</fullName>
    </recommendedName>
</protein>
<feature type="domain" description="Disease resistance protein At4g27190-like leucine-rich repeats" evidence="3">
    <location>
        <begin position="521"/>
        <end position="647"/>
    </location>
</feature>
<accession>A0A8K0MJR8</accession>
<keyword evidence="1" id="KW-0611">Plant defense</keyword>
<dbReference type="Proteomes" id="UP000796880">
    <property type="component" value="Unassembled WGS sequence"/>
</dbReference>
<dbReference type="InterPro" id="IPR057135">
    <property type="entry name" value="At4g27190-like_LRR"/>
</dbReference>
<feature type="compositionally biased region" description="Acidic residues" evidence="2">
    <location>
        <begin position="1144"/>
        <end position="1157"/>
    </location>
</feature>
<dbReference type="PROSITE" id="PS00018">
    <property type="entry name" value="EF_HAND_1"/>
    <property type="match status" value="1"/>
</dbReference>
<dbReference type="EMBL" id="VOIH02000004">
    <property type="protein sequence ID" value="KAF3448145.1"/>
    <property type="molecule type" value="Genomic_DNA"/>
</dbReference>
<reference evidence="4" key="1">
    <citation type="submission" date="2020-03" db="EMBL/GenBank/DDBJ databases">
        <title>A high-quality chromosome-level genome assembly of a woody plant with both climbing and erect habits, Rhamnella rubrinervis.</title>
        <authorList>
            <person name="Lu Z."/>
            <person name="Yang Y."/>
            <person name="Zhu X."/>
            <person name="Sun Y."/>
        </authorList>
    </citation>
    <scope>NUCLEOTIDE SEQUENCE</scope>
    <source>
        <strain evidence="4">BYM</strain>
        <tissue evidence="4">Leaf</tissue>
    </source>
</reference>
<feature type="domain" description="Disease resistance protein At4g27190-like leucine-rich repeats" evidence="3">
    <location>
        <begin position="320"/>
        <end position="456"/>
    </location>
</feature>
<feature type="region of interest" description="Disordered" evidence="2">
    <location>
        <begin position="1138"/>
        <end position="1157"/>
    </location>
</feature>
<evidence type="ECO:0000256" key="2">
    <source>
        <dbReference type="SAM" id="MobiDB-lite"/>
    </source>
</evidence>
<dbReference type="Pfam" id="PF23247">
    <property type="entry name" value="LRR_RPS2"/>
    <property type="match status" value="5"/>
</dbReference>
<feature type="domain" description="Disease resistance protein At4g27190-like leucine-rich repeats" evidence="3">
    <location>
        <begin position="686"/>
        <end position="751"/>
    </location>
</feature>
<evidence type="ECO:0000256" key="1">
    <source>
        <dbReference type="ARBA" id="ARBA00022821"/>
    </source>
</evidence>
<dbReference type="PANTHER" id="PTHR33463">
    <property type="entry name" value="NB-ARC DOMAIN-CONTAINING PROTEIN-RELATED"/>
    <property type="match status" value="1"/>
</dbReference>
<evidence type="ECO:0000313" key="5">
    <source>
        <dbReference type="Proteomes" id="UP000796880"/>
    </source>
</evidence>
<dbReference type="SUPFAM" id="SSF52047">
    <property type="entry name" value="RNI-like"/>
    <property type="match status" value="2"/>
</dbReference>